<dbReference type="AlphaFoldDB" id="A0A6C0IT12"/>
<proteinExistence type="predicted"/>
<accession>A0A6C0IT12</accession>
<feature type="region of interest" description="Disordered" evidence="1">
    <location>
        <begin position="75"/>
        <end position="109"/>
    </location>
</feature>
<dbReference type="EMBL" id="MN740244">
    <property type="protein sequence ID" value="QHT95655.1"/>
    <property type="molecule type" value="Genomic_DNA"/>
</dbReference>
<sequence>MPVININEDREIRLIWAKFQIVLSDHKRFCVRNAFWEEHNMDDWDRIRDELEAEMHAQIAKVRKRYRLEKRERDRLARERAENENKSTLETIPPPPPPRRSKRIQEKTE</sequence>
<protein>
    <submittedName>
        <fullName evidence="2">Uncharacterized protein</fullName>
    </submittedName>
</protein>
<evidence type="ECO:0000313" key="2">
    <source>
        <dbReference type="EMBL" id="QHT95655.1"/>
    </source>
</evidence>
<organism evidence="2">
    <name type="scientific">viral metagenome</name>
    <dbReference type="NCBI Taxonomy" id="1070528"/>
    <lineage>
        <taxon>unclassified sequences</taxon>
        <taxon>metagenomes</taxon>
        <taxon>organismal metagenomes</taxon>
    </lineage>
</organism>
<reference evidence="2" key="1">
    <citation type="journal article" date="2020" name="Nature">
        <title>Giant virus diversity and host interactions through global metagenomics.</title>
        <authorList>
            <person name="Schulz F."/>
            <person name="Roux S."/>
            <person name="Paez-Espino D."/>
            <person name="Jungbluth S."/>
            <person name="Walsh D.A."/>
            <person name="Denef V.J."/>
            <person name="McMahon K.D."/>
            <person name="Konstantinidis K.T."/>
            <person name="Eloe-Fadrosh E.A."/>
            <person name="Kyrpides N.C."/>
            <person name="Woyke T."/>
        </authorList>
    </citation>
    <scope>NUCLEOTIDE SEQUENCE</scope>
    <source>
        <strain evidence="2">GVMAG-M-3300024261-8</strain>
    </source>
</reference>
<name>A0A6C0IT12_9ZZZZ</name>
<feature type="compositionally biased region" description="Basic and acidic residues" evidence="1">
    <location>
        <begin position="75"/>
        <end position="87"/>
    </location>
</feature>
<evidence type="ECO:0000256" key="1">
    <source>
        <dbReference type="SAM" id="MobiDB-lite"/>
    </source>
</evidence>